<feature type="transmembrane region" description="Helical" evidence="8">
    <location>
        <begin position="21"/>
        <end position="42"/>
    </location>
</feature>
<feature type="domain" description="Histidine kinase" evidence="9">
    <location>
        <begin position="163"/>
        <end position="379"/>
    </location>
</feature>
<evidence type="ECO:0000313" key="10">
    <source>
        <dbReference type="EMBL" id="XAH74444.1"/>
    </source>
</evidence>
<dbReference type="InterPro" id="IPR036097">
    <property type="entry name" value="HisK_dim/P_sf"/>
</dbReference>
<dbReference type="SMART" id="SM00387">
    <property type="entry name" value="HATPase_c"/>
    <property type="match status" value="1"/>
</dbReference>
<keyword evidence="5" id="KW-0808">Transferase</keyword>
<keyword evidence="8" id="KW-0472">Membrane</keyword>
<dbReference type="SUPFAM" id="SSF55874">
    <property type="entry name" value="ATPase domain of HSP90 chaperone/DNA topoisomerase II/histidine kinase"/>
    <property type="match status" value="1"/>
</dbReference>
<evidence type="ECO:0000256" key="3">
    <source>
        <dbReference type="ARBA" id="ARBA00012438"/>
    </source>
</evidence>
<keyword evidence="8" id="KW-1133">Transmembrane helix</keyword>
<keyword evidence="7" id="KW-0902">Two-component regulatory system</keyword>
<dbReference type="InterPro" id="IPR004358">
    <property type="entry name" value="Sig_transdc_His_kin-like_C"/>
</dbReference>
<comment type="catalytic activity">
    <reaction evidence="1">
        <text>ATP + protein L-histidine = ADP + protein N-phospho-L-histidine.</text>
        <dbReference type="EC" id="2.7.13.3"/>
    </reaction>
</comment>
<dbReference type="PRINTS" id="PR00344">
    <property type="entry name" value="BCTRLSENSOR"/>
</dbReference>
<evidence type="ECO:0000256" key="5">
    <source>
        <dbReference type="ARBA" id="ARBA00022679"/>
    </source>
</evidence>
<dbReference type="InterPro" id="IPR036890">
    <property type="entry name" value="HATPase_C_sf"/>
</dbReference>
<dbReference type="InterPro" id="IPR003594">
    <property type="entry name" value="HATPase_dom"/>
</dbReference>
<gene>
    <name evidence="10" type="primary">vanS</name>
    <name evidence="10" type="ORF">V6984_01360</name>
</gene>
<dbReference type="Gene3D" id="3.30.565.10">
    <property type="entry name" value="Histidine kinase-like ATPase, C-terminal domain"/>
    <property type="match status" value="1"/>
</dbReference>
<dbReference type="Gene3D" id="1.10.287.130">
    <property type="match status" value="1"/>
</dbReference>
<feature type="transmembrane region" description="Helical" evidence="8">
    <location>
        <begin position="80"/>
        <end position="98"/>
    </location>
</feature>
<proteinExistence type="predicted"/>
<protein>
    <recommendedName>
        <fullName evidence="3">histidine kinase</fullName>
        <ecNumber evidence="3">2.7.13.3</ecNumber>
    </recommendedName>
</protein>
<sequence length="379" mass="43915">MKHKYRKVNKADYAHLKSKMFFRLLGMVIIAFIVISVLYTFLWRNNGGDWIVSIFRRSFRIDYYGALGLYQQIFRNNRNIIWMAAIAIIFFILLRFFLNWFTQYFNIINQGIDALLNEDESEIQLLPEMSAIEKKLNTVKQTLEKRKLEVQLAEQRKNDLVMYLAHDIKTPLTSVIGYLSLLEEAPDMPMEQKTKYLHITLDKAYRLEKMINEFFEITRYNLQQIKIEKEKVDLYYMLVQLTDELTPILSLNGNNTILKADENLTVYADSGILARVFNNILKNAVAYSYPNTEIIISAEEQNDKVVISFQNQGQTIPREELSAIFEKFYRMDEARTSNTGGAGLGLAIAKEIVSLHGGSIEAQSENNTIIFTVILPQPV</sequence>
<comment type="subcellular location">
    <subcellularLocation>
        <location evidence="2">Membrane</location>
    </subcellularLocation>
</comment>
<evidence type="ECO:0000256" key="4">
    <source>
        <dbReference type="ARBA" id="ARBA00022553"/>
    </source>
</evidence>
<dbReference type="EC" id="2.7.13.3" evidence="3"/>
<dbReference type="Pfam" id="PF00512">
    <property type="entry name" value="HisKA"/>
    <property type="match status" value="1"/>
</dbReference>
<evidence type="ECO:0000256" key="2">
    <source>
        <dbReference type="ARBA" id="ARBA00004370"/>
    </source>
</evidence>
<dbReference type="Pfam" id="PF02518">
    <property type="entry name" value="HATPase_c"/>
    <property type="match status" value="1"/>
</dbReference>
<dbReference type="InterPro" id="IPR005467">
    <property type="entry name" value="His_kinase_dom"/>
</dbReference>
<organism evidence="10 11">
    <name type="scientific">Kineothrix sedimenti</name>
    <dbReference type="NCBI Taxonomy" id="3123317"/>
    <lineage>
        <taxon>Bacteria</taxon>
        <taxon>Bacillati</taxon>
        <taxon>Bacillota</taxon>
        <taxon>Clostridia</taxon>
        <taxon>Lachnospirales</taxon>
        <taxon>Lachnospiraceae</taxon>
        <taxon>Kineothrix</taxon>
    </lineage>
</organism>
<accession>A0ABZ3EYU8</accession>
<keyword evidence="4" id="KW-0597">Phosphoprotein</keyword>
<dbReference type="SUPFAM" id="SSF47384">
    <property type="entry name" value="Homodimeric domain of signal transducing histidine kinase"/>
    <property type="match status" value="1"/>
</dbReference>
<evidence type="ECO:0000256" key="1">
    <source>
        <dbReference type="ARBA" id="ARBA00000085"/>
    </source>
</evidence>
<dbReference type="InterPro" id="IPR003661">
    <property type="entry name" value="HisK_dim/P_dom"/>
</dbReference>
<keyword evidence="8" id="KW-0812">Transmembrane</keyword>
<dbReference type="SMART" id="SM00388">
    <property type="entry name" value="HisKA"/>
    <property type="match status" value="1"/>
</dbReference>
<dbReference type="NCBIfam" id="NF033091">
    <property type="entry name" value="HK_VanS_ACDEFG"/>
    <property type="match status" value="1"/>
</dbReference>
<keyword evidence="11" id="KW-1185">Reference proteome</keyword>
<evidence type="ECO:0000256" key="8">
    <source>
        <dbReference type="SAM" id="Phobius"/>
    </source>
</evidence>
<keyword evidence="6 10" id="KW-0418">Kinase</keyword>
<dbReference type="InterPro" id="IPR058212">
    <property type="entry name" value="VanS-like"/>
</dbReference>
<reference evidence="10 11" key="1">
    <citation type="submission" date="2024-02" db="EMBL/GenBank/DDBJ databases">
        <title>Bacterial strain from lacustrine sediment.</title>
        <authorList>
            <person name="Petit C."/>
            <person name="Fadhlaoui K."/>
        </authorList>
    </citation>
    <scope>NUCLEOTIDE SEQUENCE [LARGE SCALE GENOMIC DNA]</scope>
    <source>
        <strain evidence="10 11">IPX-CK</strain>
    </source>
</reference>
<dbReference type="PANTHER" id="PTHR45453:SF1">
    <property type="entry name" value="PHOSPHATE REGULON SENSOR PROTEIN PHOR"/>
    <property type="match status" value="1"/>
</dbReference>
<dbReference type="CDD" id="cd00082">
    <property type="entry name" value="HisKA"/>
    <property type="match status" value="1"/>
</dbReference>
<evidence type="ECO:0000259" key="9">
    <source>
        <dbReference type="PROSITE" id="PS50109"/>
    </source>
</evidence>
<dbReference type="PANTHER" id="PTHR45453">
    <property type="entry name" value="PHOSPHATE REGULON SENSOR PROTEIN PHOR"/>
    <property type="match status" value="1"/>
</dbReference>
<dbReference type="GO" id="GO:0016301">
    <property type="term" value="F:kinase activity"/>
    <property type="evidence" value="ECO:0007669"/>
    <property type="project" value="UniProtKB-KW"/>
</dbReference>
<evidence type="ECO:0000313" key="11">
    <source>
        <dbReference type="Proteomes" id="UP001451571"/>
    </source>
</evidence>
<dbReference type="Proteomes" id="UP001451571">
    <property type="component" value="Chromosome"/>
</dbReference>
<name>A0ABZ3EYU8_9FIRM</name>
<evidence type="ECO:0000256" key="6">
    <source>
        <dbReference type="ARBA" id="ARBA00022777"/>
    </source>
</evidence>
<dbReference type="EMBL" id="CP146256">
    <property type="protein sequence ID" value="XAH74444.1"/>
    <property type="molecule type" value="Genomic_DNA"/>
</dbReference>
<dbReference type="PROSITE" id="PS50109">
    <property type="entry name" value="HIS_KIN"/>
    <property type="match status" value="1"/>
</dbReference>
<evidence type="ECO:0000256" key="7">
    <source>
        <dbReference type="ARBA" id="ARBA00023012"/>
    </source>
</evidence>
<dbReference type="InterPro" id="IPR050351">
    <property type="entry name" value="BphY/WalK/GraS-like"/>
</dbReference>